<dbReference type="InterPro" id="IPR002501">
    <property type="entry name" value="PsdUridine_synth_N"/>
</dbReference>
<dbReference type="CDD" id="cd02573">
    <property type="entry name" value="PseudoU_synth_EcTruB"/>
    <property type="match status" value="1"/>
</dbReference>
<comment type="catalytic activity">
    <reaction evidence="1 5">
        <text>uridine(55) in tRNA = pseudouridine(55) in tRNA</text>
        <dbReference type="Rhea" id="RHEA:42532"/>
        <dbReference type="Rhea" id="RHEA-COMP:10101"/>
        <dbReference type="Rhea" id="RHEA-COMP:10102"/>
        <dbReference type="ChEBI" id="CHEBI:65314"/>
        <dbReference type="ChEBI" id="CHEBI:65315"/>
        <dbReference type="EC" id="5.4.99.25"/>
    </reaction>
</comment>
<dbReference type="AlphaFoldDB" id="A0A285NYB2"/>
<evidence type="ECO:0000313" key="9">
    <source>
        <dbReference type="EMBL" id="SNZ13913.1"/>
    </source>
</evidence>
<keyword evidence="3 5" id="KW-0819">tRNA processing</keyword>
<evidence type="ECO:0000256" key="3">
    <source>
        <dbReference type="ARBA" id="ARBA00022694"/>
    </source>
</evidence>
<dbReference type="Gene3D" id="2.30.130.10">
    <property type="entry name" value="PUA domain"/>
    <property type="match status" value="1"/>
</dbReference>
<evidence type="ECO:0000256" key="5">
    <source>
        <dbReference type="HAMAP-Rule" id="MF_01080"/>
    </source>
</evidence>
<organism evidence="9 10">
    <name type="scientific">Hydrogenobacter hydrogenophilus</name>
    <dbReference type="NCBI Taxonomy" id="35835"/>
    <lineage>
        <taxon>Bacteria</taxon>
        <taxon>Pseudomonadati</taxon>
        <taxon>Aquificota</taxon>
        <taxon>Aquificia</taxon>
        <taxon>Aquificales</taxon>
        <taxon>Aquificaceae</taxon>
        <taxon>Hydrogenobacter</taxon>
    </lineage>
</organism>
<dbReference type="NCBIfam" id="TIGR00431">
    <property type="entry name" value="TruB"/>
    <property type="match status" value="1"/>
</dbReference>
<dbReference type="RefSeq" id="WP_096601748.1">
    <property type="nucleotide sequence ID" value="NZ_OBEN01000004.1"/>
</dbReference>
<proteinExistence type="inferred from homology"/>
<protein>
    <recommendedName>
        <fullName evidence="5">tRNA pseudouridine synthase B</fullName>
        <ecNumber evidence="5">5.4.99.25</ecNumber>
    </recommendedName>
    <alternativeName>
        <fullName evidence="5">tRNA pseudouridine(55) synthase</fullName>
        <shortName evidence="5">Psi55 synthase</shortName>
    </alternativeName>
    <alternativeName>
        <fullName evidence="5">tRNA pseudouridylate synthase</fullName>
    </alternativeName>
    <alternativeName>
        <fullName evidence="5">tRNA-uridine isomerase</fullName>
    </alternativeName>
</protein>
<accession>A0A285NYB2</accession>
<dbReference type="InterPro" id="IPR036974">
    <property type="entry name" value="PUA_sf"/>
</dbReference>
<keyword evidence="10" id="KW-1185">Reference proteome</keyword>
<comment type="similarity">
    <text evidence="2 5">Belongs to the pseudouridine synthase TruB family. Type 1 subfamily.</text>
</comment>
<name>A0A285NYB2_9AQUI</name>
<feature type="domain" description="tRNA pseudouridylate synthase B C-terminal" evidence="8">
    <location>
        <begin position="171"/>
        <end position="211"/>
    </location>
</feature>
<feature type="domain" description="Pseudouridine synthase II N-terminal" evidence="6">
    <location>
        <begin position="29"/>
        <end position="170"/>
    </location>
</feature>
<dbReference type="GO" id="GO:0160148">
    <property type="term" value="F:tRNA pseudouridine(55) synthase activity"/>
    <property type="evidence" value="ECO:0007669"/>
    <property type="project" value="UniProtKB-EC"/>
</dbReference>
<dbReference type="Proteomes" id="UP000218627">
    <property type="component" value="Unassembled WGS sequence"/>
</dbReference>
<sequence length="288" mass="32569">MFPSVLLVDKPKGLTSFQVVEDVKRRFKVKVGHTGTLDPIATGLLILLLDTATRYAEFFTKLPKEYLATARLGEIRDTYDAEGTVVEKREVDITCQDIHSVLKSFIGRISQAPPPYSAKRVEGRRAYELARKGLSVPLKPVEVEIFNAQMLECQIPQVRFLFCVSSGTYIRSLVHDIGLRLGCGAYVEDLRRTKIGPFDVSKAISYERLMTLTDLQGIAIPIWSALDFMPAVELDFKNADKIRKGMFITLPSYTKEKLFVRLYEGDTFIGVGVVEKNRLRAYRLLPQK</sequence>
<gene>
    <name evidence="5" type="primary">truB</name>
    <name evidence="9" type="ORF">SAMN06265353_0920</name>
</gene>
<dbReference type="GO" id="GO:0003723">
    <property type="term" value="F:RNA binding"/>
    <property type="evidence" value="ECO:0007669"/>
    <property type="project" value="InterPro"/>
</dbReference>
<evidence type="ECO:0000259" key="7">
    <source>
        <dbReference type="Pfam" id="PF09157"/>
    </source>
</evidence>
<dbReference type="InterPro" id="IPR020103">
    <property type="entry name" value="PsdUridine_synth_cat_dom_sf"/>
</dbReference>
<dbReference type="Pfam" id="PF09157">
    <property type="entry name" value="TruB-C_2"/>
    <property type="match status" value="1"/>
</dbReference>
<evidence type="ECO:0000256" key="2">
    <source>
        <dbReference type="ARBA" id="ARBA00005642"/>
    </source>
</evidence>
<dbReference type="InterPro" id="IPR032819">
    <property type="entry name" value="TruB_C"/>
</dbReference>
<feature type="domain" description="tRNA pseudouridine synthase II TruB subfamily 1 C-terminal" evidence="7">
    <location>
        <begin position="230"/>
        <end position="285"/>
    </location>
</feature>
<evidence type="ECO:0000313" key="10">
    <source>
        <dbReference type="Proteomes" id="UP000218627"/>
    </source>
</evidence>
<dbReference type="EC" id="5.4.99.25" evidence="5"/>
<dbReference type="EMBL" id="OBEN01000004">
    <property type="protein sequence ID" value="SNZ13913.1"/>
    <property type="molecule type" value="Genomic_DNA"/>
</dbReference>
<dbReference type="Pfam" id="PF01509">
    <property type="entry name" value="TruB_N"/>
    <property type="match status" value="1"/>
</dbReference>
<evidence type="ECO:0000259" key="6">
    <source>
        <dbReference type="Pfam" id="PF01509"/>
    </source>
</evidence>
<dbReference type="SUPFAM" id="SSF55120">
    <property type="entry name" value="Pseudouridine synthase"/>
    <property type="match status" value="1"/>
</dbReference>
<comment type="function">
    <text evidence="5">Responsible for synthesis of pseudouridine from uracil-55 in the psi GC loop of transfer RNAs.</text>
</comment>
<evidence type="ECO:0000259" key="8">
    <source>
        <dbReference type="Pfam" id="PF16198"/>
    </source>
</evidence>
<dbReference type="HAMAP" id="MF_01080">
    <property type="entry name" value="TruB_bact"/>
    <property type="match status" value="1"/>
</dbReference>
<dbReference type="Pfam" id="PF16198">
    <property type="entry name" value="TruB_C_2"/>
    <property type="match status" value="1"/>
</dbReference>
<feature type="active site" description="Nucleophile" evidence="5">
    <location>
        <position position="38"/>
    </location>
</feature>
<dbReference type="Gene3D" id="3.30.2350.10">
    <property type="entry name" value="Pseudouridine synthase"/>
    <property type="match status" value="1"/>
</dbReference>
<dbReference type="InterPro" id="IPR014780">
    <property type="entry name" value="tRNA_psdUridine_synth_TruB"/>
</dbReference>
<keyword evidence="4 5" id="KW-0413">Isomerase</keyword>
<dbReference type="PANTHER" id="PTHR13767">
    <property type="entry name" value="TRNA-PSEUDOURIDINE SYNTHASE"/>
    <property type="match status" value="1"/>
</dbReference>
<dbReference type="GO" id="GO:0031119">
    <property type="term" value="P:tRNA pseudouridine synthesis"/>
    <property type="evidence" value="ECO:0007669"/>
    <property type="project" value="UniProtKB-UniRule"/>
</dbReference>
<reference evidence="10" key="1">
    <citation type="submission" date="2017-09" db="EMBL/GenBank/DDBJ databases">
        <authorList>
            <person name="Varghese N."/>
            <person name="Submissions S."/>
        </authorList>
    </citation>
    <scope>NUCLEOTIDE SEQUENCE [LARGE SCALE GENOMIC DNA]</scope>
    <source>
        <strain evidence="10">DSM 2913</strain>
    </source>
</reference>
<dbReference type="GO" id="GO:1990481">
    <property type="term" value="P:mRNA pseudouridine synthesis"/>
    <property type="evidence" value="ECO:0007669"/>
    <property type="project" value="TreeGrafter"/>
</dbReference>
<dbReference type="OrthoDB" id="9802309at2"/>
<dbReference type="InterPro" id="IPR015240">
    <property type="entry name" value="tRNA_sdUridine_synth_fam1_C"/>
</dbReference>
<dbReference type="PANTHER" id="PTHR13767:SF2">
    <property type="entry name" value="PSEUDOURIDYLATE SYNTHASE TRUB1"/>
    <property type="match status" value="1"/>
</dbReference>
<evidence type="ECO:0000256" key="4">
    <source>
        <dbReference type="ARBA" id="ARBA00023235"/>
    </source>
</evidence>
<evidence type="ECO:0000256" key="1">
    <source>
        <dbReference type="ARBA" id="ARBA00000385"/>
    </source>
</evidence>